<feature type="domain" description="OmpA-like" evidence="8">
    <location>
        <begin position="75"/>
        <end position="191"/>
    </location>
</feature>
<reference evidence="10" key="1">
    <citation type="submission" date="2019-06" db="EMBL/GenBank/DDBJ databases">
        <title>Sulfurimonas gotlandica sp. nov., a chemoautotrophic and psychrotolerant epsilonproteobacterium isolated from a pelagic redoxcline, and an emended description of the genus Sulfurimonas.</title>
        <authorList>
            <person name="Wang S."/>
            <person name="Jiang L."/>
            <person name="Shao Z."/>
        </authorList>
    </citation>
    <scope>NUCLEOTIDE SEQUENCE [LARGE SCALE GENOMIC DNA]</scope>
    <source>
        <strain evidence="10">1-1N</strain>
    </source>
</reference>
<dbReference type="CDD" id="cd07185">
    <property type="entry name" value="OmpA_C-like"/>
    <property type="match status" value="1"/>
</dbReference>
<dbReference type="SUPFAM" id="SSF103088">
    <property type="entry name" value="OmpA-like"/>
    <property type="match status" value="1"/>
</dbReference>
<keyword evidence="5 6" id="KW-0449">Lipoprotein</keyword>
<keyword evidence="3 6" id="KW-0564">Palmitate</keyword>
<sequence length="191" mass="20804">MKSIIVSSAIAALLVLSGCGDKDPKVDESAVDSVSQEQMQGDSAQEVSAVETETVSSSEASVLDESSKNALSAQAMMNLENELLSIYFDFDKFNIREDMQDRVSSDVAIANGEAEKFLVKLEGNCDEWGSDEYNFALGLKRANSVKKALVAEGVDANRVTMVSFGESNPVCNDKTKECWAKNRRVDFKLLP</sequence>
<evidence type="ECO:0000256" key="3">
    <source>
        <dbReference type="ARBA" id="ARBA00023139"/>
    </source>
</evidence>
<dbReference type="EMBL" id="CP041166">
    <property type="protein sequence ID" value="QFR43575.1"/>
    <property type="molecule type" value="Genomic_DNA"/>
</dbReference>
<keyword evidence="4 6" id="KW-0998">Cell outer membrane</keyword>
<feature type="compositionally biased region" description="Polar residues" evidence="7">
    <location>
        <begin position="32"/>
        <end position="45"/>
    </location>
</feature>
<dbReference type="PROSITE" id="PS51123">
    <property type="entry name" value="OMPA_2"/>
    <property type="match status" value="1"/>
</dbReference>
<evidence type="ECO:0000256" key="5">
    <source>
        <dbReference type="ARBA" id="ARBA00023288"/>
    </source>
</evidence>
<proteinExistence type="inferred from homology"/>
<dbReference type="GO" id="GO:0009279">
    <property type="term" value="C:cell outer membrane"/>
    <property type="evidence" value="ECO:0007669"/>
    <property type="project" value="UniProtKB-SubCell"/>
</dbReference>
<dbReference type="InterPro" id="IPR039001">
    <property type="entry name" value="Pal"/>
</dbReference>
<protein>
    <recommendedName>
        <fullName evidence="6">Peptidoglycan-associated lipoprotein</fullName>
        <shortName evidence="6">PAL</shortName>
    </recommendedName>
</protein>
<dbReference type="PROSITE" id="PS51257">
    <property type="entry name" value="PROKAR_LIPOPROTEIN"/>
    <property type="match status" value="1"/>
</dbReference>
<dbReference type="PANTHER" id="PTHR30329">
    <property type="entry name" value="STATOR ELEMENT OF FLAGELLAR MOTOR COMPLEX"/>
    <property type="match status" value="1"/>
</dbReference>
<dbReference type="PANTHER" id="PTHR30329:SF21">
    <property type="entry name" value="LIPOPROTEIN YIAD-RELATED"/>
    <property type="match status" value="1"/>
</dbReference>
<dbReference type="RefSeq" id="WP_152299638.1">
    <property type="nucleotide sequence ID" value="NZ_CP041166.1"/>
</dbReference>
<dbReference type="HAMAP" id="MF_02204">
    <property type="entry name" value="Pal"/>
    <property type="match status" value="1"/>
</dbReference>
<dbReference type="AlphaFoldDB" id="A0AAJ4A438"/>
<dbReference type="InterPro" id="IPR050330">
    <property type="entry name" value="Bact_OuterMem_StrucFunc"/>
</dbReference>
<dbReference type="KEGG" id="suln:FJR47_06490"/>
<evidence type="ECO:0000313" key="9">
    <source>
        <dbReference type="EMBL" id="QFR43575.1"/>
    </source>
</evidence>
<accession>A0AAJ4A438</accession>
<evidence type="ECO:0000256" key="1">
    <source>
        <dbReference type="ARBA" id="ARBA00022729"/>
    </source>
</evidence>
<feature type="region of interest" description="Disordered" evidence="7">
    <location>
        <begin position="26"/>
        <end position="49"/>
    </location>
</feature>
<evidence type="ECO:0000256" key="2">
    <source>
        <dbReference type="ARBA" id="ARBA00023136"/>
    </source>
</evidence>
<dbReference type="Proteomes" id="UP000326061">
    <property type="component" value="Chromosome"/>
</dbReference>
<name>A0AAJ4A438_9BACT</name>
<evidence type="ECO:0000256" key="7">
    <source>
        <dbReference type="SAM" id="MobiDB-lite"/>
    </source>
</evidence>
<dbReference type="Pfam" id="PF00691">
    <property type="entry name" value="OmpA"/>
    <property type="match status" value="1"/>
</dbReference>
<comment type="similarity">
    <text evidence="6">Belongs to the Pal lipoprotein family.</text>
</comment>
<keyword evidence="2 6" id="KW-0472">Membrane</keyword>
<dbReference type="Gene3D" id="3.30.1330.60">
    <property type="entry name" value="OmpA-like domain"/>
    <property type="match status" value="1"/>
</dbReference>
<evidence type="ECO:0000256" key="6">
    <source>
        <dbReference type="HAMAP-Rule" id="MF_02204"/>
    </source>
</evidence>
<gene>
    <name evidence="6" type="primary">pal</name>
    <name evidence="9" type="ORF">FJR47_06490</name>
</gene>
<evidence type="ECO:0000313" key="10">
    <source>
        <dbReference type="Proteomes" id="UP000326061"/>
    </source>
</evidence>
<dbReference type="InterPro" id="IPR006664">
    <property type="entry name" value="OMP_bac"/>
</dbReference>
<keyword evidence="1 6" id="KW-0732">Signal</keyword>
<evidence type="ECO:0000259" key="8">
    <source>
        <dbReference type="PROSITE" id="PS51123"/>
    </source>
</evidence>
<keyword evidence="10" id="KW-1185">Reference proteome</keyword>
<dbReference type="GO" id="GO:0051301">
    <property type="term" value="P:cell division"/>
    <property type="evidence" value="ECO:0007669"/>
    <property type="project" value="InterPro"/>
</dbReference>
<dbReference type="InterPro" id="IPR006665">
    <property type="entry name" value="OmpA-like"/>
</dbReference>
<evidence type="ECO:0000256" key="4">
    <source>
        <dbReference type="ARBA" id="ARBA00023237"/>
    </source>
</evidence>
<comment type="subcellular location">
    <subcellularLocation>
        <location evidence="6">Cell outer membrane</location>
        <topology evidence="6">Lipid-anchor</topology>
    </subcellularLocation>
</comment>
<dbReference type="PRINTS" id="PR01021">
    <property type="entry name" value="OMPADOMAIN"/>
</dbReference>
<organism evidence="9 10">
    <name type="scientific">Sulfurimonas xiamenensis</name>
    <dbReference type="NCBI Taxonomy" id="2590021"/>
    <lineage>
        <taxon>Bacteria</taxon>
        <taxon>Pseudomonadati</taxon>
        <taxon>Campylobacterota</taxon>
        <taxon>Epsilonproteobacteria</taxon>
        <taxon>Campylobacterales</taxon>
        <taxon>Sulfurimonadaceae</taxon>
        <taxon>Sulfurimonas</taxon>
    </lineage>
</organism>
<dbReference type="InterPro" id="IPR036737">
    <property type="entry name" value="OmpA-like_sf"/>
</dbReference>